<sequence>MRVRGETDQPWAGRGGPVRSASVDVARIRPNWWSSGHDSPPIEPPPDGKLVPMRCLSFSPDLCFLYDGRFDANTEELFFAVSTTCQGLFNKTSIITCFAVRVVYYSNKTSTITCSAAKVVYSSTSISDILFYDDFIKFNFHAFKGLYCSLARVSEVFLQNCRSWKGLQHKKYHEEGLSSRLRGGGGGGGRHAIISSLNLSGMNKSISLVPKI</sequence>
<dbReference type="AlphaFoldDB" id="A0A6V7PY32"/>
<organism evidence="1">
    <name type="scientific">Ananas comosus var. bracteatus</name>
    <name type="common">red pineapple</name>
    <dbReference type="NCBI Taxonomy" id="296719"/>
    <lineage>
        <taxon>Eukaryota</taxon>
        <taxon>Viridiplantae</taxon>
        <taxon>Streptophyta</taxon>
        <taxon>Embryophyta</taxon>
        <taxon>Tracheophyta</taxon>
        <taxon>Spermatophyta</taxon>
        <taxon>Magnoliopsida</taxon>
        <taxon>Liliopsida</taxon>
        <taxon>Poales</taxon>
        <taxon>Bromeliaceae</taxon>
        <taxon>Bromelioideae</taxon>
        <taxon>Ananas</taxon>
    </lineage>
</organism>
<evidence type="ECO:0000313" key="1">
    <source>
        <dbReference type="EMBL" id="CAD1835660.1"/>
    </source>
</evidence>
<protein>
    <submittedName>
        <fullName evidence="1">Uncharacterized protein</fullName>
    </submittedName>
</protein>
<dbReference type="EMBL" id="LR862153">
    <property type="protein sequence ID" value="CAD1835660.1"/>
    <property type="molecule type" value="Genomic_DNA"/>
</dbReference>
<gene>
    <name evidence="1" type="ORF">CB5_LOCUS18871</name>
</gene>
<proteinExistence type="predicted"/>
<name>A0A6V7PY32_ANACO</name>
<reference evidence="1" key="1">
    <citation type="submission" date="2020-07" db="EMBL/GenBank/DDBJ databases">
        <authorList>
            <person name="Lin J."/>
        </authorList>
    </citation>
    <scope>NUCLEOTIDE SEQUENCE</scope>
</reference>
<accession>A0A6V7PY32</accession>